<dbReference type="EMBL" id="LRGB01003375">
    <property type="protein sequence ID" value="KZS03020.1"/>
    <property type="molecule type" value="Genomic_DNA"/>
</dbReference>
<dbReference type="Proteomes" id="UP000076858">
    <property type="component" value="Unassembled WGS sequence"/>
</dbReference>
<dbReference type="EMBL" id="MK520846">
    <property type="protein sequence ID" value="QBM06379.1"/>
    <property type="molecule type" value="mRNA"/>
</dbReference>
<dbReference type="GO" id="GO:0005524">
    <property type="term" value="F:ATP binding"/>
    <property type="evidence" value="ECO:0007669"/>
    <property type="project" value="UniProtKB-KW"/>
</dbReference>
<reference evidence="12" key="3">
    <citation type="submission" date="2019-02" db="EMBL/GenBank/DDBJ databases">
        <authorList>
            <person name="Kim M.-S."/>
            <person name="Jeong C.-B."/>
            <person name="Lee J.-S."/>
        </authorList>
    </citation>
    <scope>NUCLEOTIDE SEQUENCE</scope>
</reference>
<evidence type="ECO:0000313" key="11">
    <source>
        <dbReference type="EMBL" id="KZS03020.1"/>
    </source>
</evidence>
<dbReference type="GO" id="GO:0016887">
    <property type="term" value="F:ATP hydrolysis activity"/>
    <property type="evidence" value="ECO:0007669"/>
    <property type="project" value="InterPro"/>
</dbReference>
<dbReference type="InterPro" id="IPR050352">
    <property type="entry name" value="ABCG_transporters"/>
</dbReference>
<keyword evidence="13" id="KW-1185">Reference proteome</keyword>
<keyword evidence="5" id="KW-0547">Nucleotide-binding</keyword>
<feature type="transmembrane region" description="Helical" evidence="9">
    <location>
        <begin position="393"/>
        <end position="416"/>
    </location>
</feature>
<dbReference type="GO" id="GO:0140359">
    <property type="term" value="F:ABC-type transporter activity"/>
    <property type="evidence" value="ECO:0007669"/>
    <property type="project" value="InterPro"/>
</dbReference>
<keyword evidence="6 11" id="KW-0067">ATP-binding</keyword>
<evidence type="ECO:0000313" key="13">
    <source>
        <dbReference type="Proteomes" id="UP000076858"/>
    </source>
</evidence>
<dbReference type="PANTHER" id="PTHR48041">
    <property type="entry name" value="ABC TRANSPORTER G FAMILY MEMBER 28"/>
    <property type="match status" value="1"/>
</dbReference>
<reference evidence="11 13" key="1">
    <citation type="submission" date="2016-03" db="EMBL/GenBank/DDBJ databases">
        <title>EvidentialGene: Evidence-directed Construction of Genes on Genomes.</title>
        <authorList>
            <person name="Gilbert D.G."/>
            <person name="Choi J.-H."/>
            <person name="Mockaitis K."/>
            <person name="Colbourne J."/>
            <person name="Pfrender M."/>
        </authorList>
    </citation>
    <scope>NUCLEOTIDE SEQUENCE [LARGE SCALE GENOMIC DNA]</scope>
    <source>
        <strain evidence="11 13">Xinb3</strain>
        <tissue evidence="11">Complete organism</tissue>
    </source>
</reference>
<dbReference type="Pfam" id="PF00005">
    <property type="entry name" value="ABC_tran"/>
    <property type="match status" value="1"/>
</dbReference>
<feature type="transmembrane region" description="Helical" evidence="9">
    <location>
        <begin position="491"/>
        <end position="513"/>
    </location>
</feature>
<sequence length="642" mass="72345">MSRLHVTNDYVLELNNVYHAGQMEASTCLEKMVGNSSVGVVLKDVSVEVHGGELMAVLGSKGSGKKTLLDVIARRAQGPTRGQILLNGVPMSMRLFQDSCAYVGRKCHLLEGLTTKQTLYYAAHLTIGSKVSSYVKSTRVKQVMADLALIHVANHGVHSLNQSEYRRLAIGIQLLRDPVVILLDEPTGDLDPLHTYMVVSILSNHAKKYNRIVVLSTEKPRSDIFPFLDRVTYLCLGDVVYTGATRMMLDYFRHLGFPCPELENPLMFYLCLSTVDRRSQERFLESSNQIAALVDKFRMDGRPFRKCAVSYADHVMETEHRLPLTAYGRPTTTQVLTNLMSREWAVLWNCGSPIGRSQFFLRLLLLPVFFFLLWIFYYELPLNQQSYASRNGLLYSCLAATMFLSVASTVAVHPALRTRYYQESRDGFYFGPSFILARSLASLPLSVATVAAASAIIYFGMPMSTNPFQYLLFGSTLWAVHYFMEQQTMALLMLVKSSFNAALTSLFLGIVYLNVGSAMVRAVPGLPDYLYYLTYVTQSRYAAAVLNEQHFRNFSSLPSVLNSTLSIPCPSGTTFSNYGCRYSNGTHYLMERYHLTHPPYDDDLRFWLNFGLNFLFTGAMFFANIILHIVPLPAFVKSKFRG</sequence>
<evidence type="ECO:0000256" key="2">
    <source>
        <dbReference type="ARBA" id="ARBA00005814"/>
    </source>
</evidence>
<evidence type="ECO:0000256" key="6">
    <source>
        <dbReference type="ARBA" id="ARBA00022840"/>
    </source>
</evidence>
<dbReference type="AlphaFoldDB" id="A0A0P5ZES6"/>
<proteinExistence type="evidence at transcript level"/>
<evidence type="ECO:0000313" key="12">
    <source>
        <dbReference type="EMBL" id="QBM06379.1"/>
    </source>
</evidence>
<dbReference type="STRING" id="35525.A0A0P5ZES6"/>
<name>A0A0P5ZES6_9CRUS</name>
<dbReference type="PANTHER" id="PTHR48041:SF113">
    <property type="entry name" value="ATP-BINDING CASSETTE SUB-FAMILY G MEMBER 5"/>
    <property type="match status" value="1"/>
</dbReference>
<organism evidence="11 13">
    <name type="scientific">Daphnia magna</name>
    <dbReference type="NCBI Taxonomy" id="35525"/>
    <lineage>
        <taxon>Eukaryota</taxon>
        <taxon>Metazoa</taxon>
        <taxon>Ecdysozoa</taxon>
        <taxon>Arthropoda</taxon>
        <taxon>Crustacea</taxon>
        <taxon>Branchiopoda</taxon>
        <taxon>Diplostraca</taxon>
        <taxon>Cladocera</taxon>
        <taxon>Anomopoda</taxon>
        <taxon>Daphniidae</taxon>
        <taxon>Daphnia</taxon>
    </lineage>
</organism>
<dbReference type="Pfam" id="PF01061">
    <property type="entry name" value="ABC2_membrane"/>
    <property type="match status" value="1"/>
</dbReference>
<dbReference type="OrthoDB" id="66620at2759"/>
<feature type="transmembrane region" description="Helical" evidence="9">
    <location>
        <begin position="467"/>
        <end position="484"/>
    </location>
</feature>
<evidence type="ECO:0000256" key="8">
    <source>
        <dbReference type="ARBA" id="ARBA00023136"/>
    </source>
</evidence>
<accession>A0A0P5ZES6</accession>
<evidence type="ECO:0000256" key="4">
    <source>
        <dbReference type="ARBA" id="ARBA00022692"/>
    </source>
</evidence>
<comment type="similarity">
    <text evidence="2">Belongs to the ABC transporter superfamily. ABCG family. Eye pigment precursor importer (TC 3.A.1.204) subfamily.</text>
</comment>
<keyword evidence="7 9" id="KW-1133">Transmembrane helix</keyword>
<evidence type="ECO:0000256" key="3">
    <source>
        <dbReference type="ARBA" id="ARBA00022448"/>
    </source>
</evidence>
<dbReference type="InterPro" id="IPR027417">
    <property type="entry name" value="P-loop_NTPase"/>
</dbReference>
<evidence type="ECO:0000256" key="9">
    <source>
        <dbReference type="SAM" id="Phobius"/>
    </source>
</evidence>
<feature type="domain" description="ABC transporter" evidence="10">
    <location>
        <begin position="12"/>
        <end position="261"/>
    </location>
</feature>
<dbReference type="FunFam" id="3.40.50.300:FF:001473">
    <property type="entry name" value="ATP-binding cassette transporter"/>
    <property type="match status" value="1"/>
</dbReference>
<dbReference type="InterPro" id="IPR003593">
    <property type="entry name" value="AAA+_ATPase"/>
</dbReference>
<evidence type="ECO:0000256" key="7">
    <source>
        <dbReference type="ARBA" id="ARBA00022989"/>
    </source>
</evidence>
<keyword evidence="4 9" id="KW-0812">Transmembrane</keyword>
<evidence type="ECO:0000256" key="1">
    <source>
        <dbReference type="ARBA" id="ARBA00004141"/>
    </source>
</evidence>
<keyword evidence="3" id="KW-0813">Transport</keyword>
<dbReference type="InterPro" id="IPR013525">
    <property type="entry name" value="ABC2_TM"/>
</dbReference>
<dbReference type="SMART" id="SM00382">
    <property type="entry name" value="AAA"/>
    <property type="match status" value="1"/>
</dbReference>
<feature type="transmembrane region" description="Helical" evidence="9">
    <location>
        <begin position="428"/>
        <end position="461"/>
    </location>
</feature>
<dbReference type="SUPFAM" id="SSF52540">
    <property type="entry name" value="P-loop containing nucleoside triphosphate hydrolases"/>
    <property type="match status" value="1"/>
</dbReference>
<dbReference type="InterPro" id="IPR003439">
    <property type="entry name" value="ABC_transporter-like_ATP-bd"/>
</dbReference>
<gene>
    <name evidence="11" type="ORF">APZ42_034449</name>
</gene>
<comment type="subcellular location">
    <subcellularLocation>
        <location evidence="1">Membrane</location>
        <topology evidence="1">Multi-pass membrane protein</topology>
    </subcellularLocation>
</comment>
<evidence type="ECO:0000259" key="10">
    <source>
        <dbReference type="PROSITE" id="PS50893"/>
    </source>
</evidence>
<evidence type="ECO:0000256" key="5">
    <source>
        <dbReference type="ARBA" id="ARBA00022741"/>
    </source>
</evidence>
<dbReference type="PROSITE" id="PS50893">
    <property type="entry name" value="ABC_TRANSPORTER_2"/>
    <property type="match status" value="1"/>
</dbReference>
<feature type="transmembrane region" description="Helical" evidence="9">
    <location>
        <begin position="614"/>
        <end position="636"/>
    </location>
</feature>
<protein>
    <submittedName>
        <fullName evidence="11">ATP-binding cassette sub-family G member 5</fullName>
    </submittedName>
</protein>
<dbReference type="Gene3D" id="3.40.50.300">
    <property type="entry name" value="P-loop containing nucleotide triphosphate hydrolases"/>
    <property type="match status" value="1"/>
</dbReference>
<dbReference type="GO" id="GO:0043190">
    <property type="term" value="C:ATP-binding cassette (ABC) transporter complex"/>
    <property type="evidence" value="ECO:0007669"/>
    <property type="project" value="TreeGrafter"/>
</dbReference>
<reference evidence="12" key="2">
    <citation type="journal article" date="2019" name="Aquat. Toxicol.">
        <title>The genome of the freshwater water flea Daphnia magna: A potential use for freshwater molecular ecotoxicology.</title>
        <authorList>
            <person name="Lee B.Y."/>
            <person name="Choi B.S."/>
            <person name="Kim M.S."/>
            <person name="Park J.C."/>
            <person name="Jeong C.B."/>
            <person name="Han J."/>
            <person name="Lee J.S."/>
        </authorList>
    </citation>
    <scope>NUCLEOTIDE SEQUENCE</scope>
</reference>
<feature type="transmembrane region" description="Helical" evidence="9">
    <location>
        <begin position="359"/>
        <end position="378"/>
    </location>
</feature>
<keyword evidence="8 9" id="KW-0472">Membrane</keyword>